<reference evidence="3" key="2">
    <citation type="submission" date="2015-01" db="EMBL/GenBank/DDBJ databases">
        <title>Evolutionary Origins and Diversification of the Mycorrhizal Mutualists.</title>
        <authorList>
            <consortium name="DOE Joint Genome Institute"/>
            <consortium name="Mycorrhizal Genomics Consortium"/>
            <person name="Kohler A."/>
            <person name="Kuo A."/>
            <person name="Nagy L.G."/>
            <person name="Floudas D."/>
            <person name="Copeland A."/>
            <person name="Barry K.W."/>
            <person name="Cichocki N."/>
            <person name="Veneault-Fourrey C."/>
            <person name="LaButti K."/>
            <person name="Lindquist E.A."/>
            <person name="Lipzen A."/>
            <person name="Lundell T."/>
            <person name="Morin E."/>
            <person name="Murat C."/>
            <person name="Riley R."/>
            <person name="Ohm R."/>
            <person name="Sun H."/>
            <person name="Tunlid A."/>
            <person name="Henrissat B."/>
            <person name="Grigoriev I.V."/>
            <person name="Hibbett D.S."/>
            <person name="Martin F."/>
        </authorList>
    </citation>
    <scope>NUCLEOTIDE SEQUENCE [LARGE SCALE GENOMIC DNA]</scope>
    <source>
        <strain evidence="3">F 1598</strain>
    </source>
</reference>
<organism evidence="2 3">
    <name type="scientific">Piloderma croceum (strain F 1598)</name>
    <dbReference type="NCBI Taxonomy" id="765440"/>
    <lineage>
        <taxon>Eukaryota</taxon>
        <taxon>Fungi</taxon>
        <taxon>Dikarya</taxon>
        <taxon>Basidiomycota</taxon>
        <taxon>Agaricomycotina</taxon>
        <taxon>Agaricomycetes</taxon>
        <taxon>Agaricomycetidae</taxon>
        <taxon>Atheliales</taxon>
        <taxon>Atheliaceae</taxon>
        <taxon>Piloderma</taxon>
    </lineage>
</organism>
<feature type="region of interest" description="Disordered" evidence="1">
    <location>
        <begin position="432"/>
        <end position="663"/>
    </location>
</feature>
<feature type="region of interest" description="Disordered" evidence="1">
    <location>
        <begin position="156"/>
        <end position="216"/>
    </location>
</feature>
<keyword evidence="3" id="KW-1185">Reference proteome</keyword>
<evidence type="ECO:0000313" key="3">
    <source>
        <dbReference type="Proteomes" id="UP000054166"/>
    </source>
</evidence>
<sequence length="908" mass="100729">MLKLKTWIKYSTPECRKIVREVLSSHAKGNGGVSTQEIYDLALKQFPDAKSAAPPEKIYPPGSKGRGGKIPMPVPEPPNREHPVRSMTYLKRIVLKDMEERNEVEKVYIRRGTLNEVGERMDVVVSKTTGREYRADVLSDKTHMWAWRLRQPGDTMNVSDIQKPPCRHLSRPCEPESRDDPPHTRQVQSPLPHARLSTLPPNSERAPDWAGEYSAKRSGGSLQPRFHMSWGAHWKGKSGARSFHFASASQSQLNGQGLLNQTLPISRVSNDDLNHPVSENKCAADWEGESKGGSCIIDQLPRQHFEQPREATSLDNSGFGSRRAQSHQTCINRDDFASSTQREANPQNGDHQSDADASSNSGEWYGLISRPVPRFFKPRENVKFSRMASFGLRGAPKQDIPNPGSSISQVTQAKIQREAREVRPHVHEQDDIGFGLKRSRPSLDGDNHPVSIRARTSTEPSKESVPSFQPKSKLLDEETAFGLKRSLQDQGRSGSNSAASRVFREPVSRERTWSDAVEQDMPFGLKRPPLNERYSHTTSPANRASEEKSRLSRSFDPPREYASTNTDMRTGGGGVLESFGLKKPRPPHQTDGEGDVSAHTVDQQTSQPGSTSENYEGAFNRGEARRGDRASGWNRPRMDEVISTSHASSGPAKSPRSDWDSSQWLGRSVHKTKAACDSNSAHAWEEASLKGLLQAGKSEDNAVEISTGDIDRILPRASKSSQWRRDPSSEMSPARRPDKSASERSVVGSSTGDVNHQLSPLDSPRWYRKPNGGMWTFGVPKESSNASSDPSATRKPDVPFSQRLQQSRAAITKQVHTQLNSYATPIQSAIGRLPLYQSQNSYQSRQSTQTIATARPHGPPIIYAVVGASEQQPQEQPSDVESFVSRHKKSSTSVARTYDFPSFPTVPL</sequence>
<feature type="compositionally biased region" description="Basic and acidic residues" evidence="1">
    <location>
        <begin position="723"/>
        <end position="742"/>
    </location>
</feature>
<feature type="compositionally biased region" description="Polar residues" evidence="1">
    <location>
        <begin position="600"/>
        <end position="614"/>
    </location>
</feature>
<feature type="region of interest" description="Disordered" evidence="1">
    <location>
        <begin position="50"/>
        <end position="82"/>
    </location>
</feature>
<feature type="region of interest" description="Disordered" evidence="1">
    <location>
        <begin position="869"/>
        <end position="908"/>
    </location>
</feature>
<reference evidence="2 3" key="1">
    <citation type="submission" date="2014-04" db="EMBL/GenBank/DDBJ databases">
        <authorList>
            <consortium name="DOE Joint Genome Institute"/>
            <person name="Kuo A."/>
            <person name="Tarkka M."/>
            <person name="Buscot F."/>
            <person name="Kohler A."/>
            <person name="Nagy L.G."/>
            <person name="Floudas D."/>
            <person name="Copeland A."/>
            <person name="Barry K.W."/>
            <person name="Cichocki N."/>
            <person name="Veneault-Fourrey C."/>
            <person name="LaButti K."/>
            <person name="Lindquist E.A."/>
            <person name="Lipzen A."/>
            <person name="Lundell T."/>
            <person name="Morin E."/>
            <person name="Murat C."/>
            <person name="Sun H."/>
            <person name="Tunlid A."/>
            <person name="Henrissat B."/>
            <person name="Grigoriev I.V."/>
            <person name="Hibbett D.S."/>
            <person name="Martin F."/>
            <person name="Nordberg H.P."/>
            <person name="Cantor M.N."/>
            <person name="Hua S.X."/>
        </authorList>
    </citation>
    <scope>NUCLEOTIDE SEQUENCE [LARGE SCALE GENOMIC DNA]</scope>
    <source>
        <strain evidence="2 3">F 1598</strain>
    </source>
</reference>
<protein>
    <submittedName>
        <fullName evidence="2">Uncharacterized protein</fullName>
    </submittedName>
</protein>
<feature type="compositionally biased region" description="Polar residues" evidence="1">
    <location>
        <begin position="782"/>
        <end position="791"/>
    </location>
</feature>
<feature type="region of interest" description="Disordered" evidence="1">
    <location>
        <begin position="702"/>
        <end position="800"/>
    </location>
</feature>
<dbReference type="InParanoid" id="A0A0C3GGG6"/>
<feature type="compositionally biased region" description="Polar residues" evidence="1">
    <location>
        <begin position="454"/>
        <end position="470"/>
    </location>
</feature>
<dbReference type="Proteomes" id="UP000054166">
    <property type="component" value="Unassembled WGS sequence"/>
</dbReference>
<feature type="compositionally biased region" description="Basic and acidic residues" evidence="1">
    <location>
        <begin position="502"/>
        <end position="513"/>
    </location>
</feature>
<feature type="compositionally biased region" description="Polar residues" evidence="1">
    <location>
        <begin position="488"/>
        <end position="499"/>
    </location>
</feature>
<feature type="compositionally biased region" description="Polar residues" evidence="1">
    <location>
        <begin position="869"/>
        <end position="879"/>
    </location>
</feature>
<feature type="compositionally biased region" description="Polar residues" evidence="1">
    <location>
        <begin position="747"/>
        <end position="760"/>
    </location>
</feature>
<feature type="compositionally biased region" description="Basic and acidic residues" evidence="1">
    <location>
        <begin position="171"/>
        <end position="183"/>
    </location>
</feature>
<dbReference type="OrthoDB" id="2587968at2759"/>
<proteinExistence type="predicted"/>
<feature type="region of interest" description="Disordered" evidence="1">
    <location>
        <begin position="301"/>
        <end position="362"/>
    </location>
</feature>
<dbReference type="AlphaFoldDB" id="A0A0C3GGG6"/>
<dbReference type="EMBL" id="KN832972">
    <property type="protein sequence ID" value="KIM90754.1"/>
    <property type="molecule type" value="Genomic_DNA"/>
</dbReference>
<name>A0A0C3GGG6_PILCF</name>
<evidence type="ECO:0000313" key="2">
    <source>
        <dbReference type="EMBL" id="KIM90754.1"/>
    </source>
</evidence>
<accession>A0A0C3GGG6</accession>
<evidence type="ECO:0000256" key="1">
    <source>
        <dbReference type="SAM" id="MobiDB-lite"/>
    </source>
</evidence>
<feature type="compositionally biased region" description="Polar residues" evidence="1">
    <location>
        <begin position="326"/>
        <end position="362"/>
    </location>
</feature>
<gene>
    <name evidence="2" type="ORF">PILCRDRAFT_811230</name>
</gene>
<dbReference type="HOGENOM" id="CLU_319849_0_0_1"/>